<feature type="compositionally biased region" description="Low complexity" evidence="1">
    <location>
        <begin position="69"/>
        <end position="84"/>
    </location>
</feature>
<protein>
    <submittedName>
        <fullName evidence="2">Uncharacterized protein</fullName>
    </submittedName>
</protein>
<dbReference type="AlphaFoldDB" id="A0AAD3S0Q5"/>
<comment type="caution">
    <text evidence="2">The sequence shown here is derived from an EMBL/GenBank/DDBJ whole genome shotgun (WGS) entry which is preliminary data.</text>
</comment>
<dbReference type="EMBL" id="BSYO01000003">
    <property type="protein sequence ID" value="GMH02258.1"/>
    <property type="molecule type" value="Genomic_DNA"/>
</dbReference>
<evidence type="ECO:0000313" key="3">
    <source>
        <dbReference type="Proteomes" id="UP001279734"/>
    </source>
</evidence>
<gene>
    <name evidence="2" type="ORF">Nepgr_004097</name>
</gene>
<evidence type="ECO:0000313" key="2">
    <source>
        <dbReference type="EMBL" id="GMH02258.1"/>
    </source>
</evidence>
<name>A0AAD3S0Q5_NEPGR</name>
<accession>A0AAD3S0Q5</accession>
<dbReference type="Proteomes" id="UP001279734">
    <property type="component" value="Unassembled WGS sequence"/>
</dbReference>
<evidence type="ECO:0000256" key="1">
    <source>
        <dbReference type="SAM" id="MobiDB-lite"/>
    </source>
</evidence>
<organism evidence="2 3">
    <name type="scientific">Nepenthes gracilis</name>
    <name type="common">Slender pitcher plant</name>
    <dbReference type="NCBI Taxonomy" id="150966"/>
    <lineage>
        <taxon>Eukaryota</taxon>
        <taxon>Viridiplantae</taxon>
        <taxon>Streptophyta</taxon>
        <taxon>Embryophyta</taxon>
        <taxon>Tracheophyta</taxon>
        <taxon>Spermatophyta</taxon>
        <taxon>Magnoliopsida</taxon>
        <taxon>eudicotyledons</taxon>
        <taxon>Gunneridae</taxon>
        <taxon>Pentapetalae</taxon>
        <taxon>Caryophyllales</taxon>
        <taxon>Nepenthaceae</taxon>
        <taxon>Nepenthes</taxon>
    </lineage>
</organism>
<feature type="region of interest" description="Disordered" evidence="1">
    <location>
        <begin position="50"/>
        <end position="110"/>
    </location>
</feature>
<proteinExistence type="predicted"/>
<sequence length="110" mass="12249">MKAQWNCQRVVCDKKITNDATRHSFIDETGKIELNLISIDNTFQRLSGVHKLSSSSSSERTTVVTPAVRSRSLPGSRFPSPSRPVSRDSYRRENTLSEAAARAEVELGVK</sequence>
<reference evidence="2" key="1">
    <citation type="submission" date="2023-05" db="EMBL/GenBank/DDBJ databases">
        <title>Nepenthes gracilis genome sequencing.</title>
        <authorList>
            <person name="Fukushima K."/>
        </authorList>
    </citation>
    <scope>NUCLEOTIDE SEQUENCE</scope>
    <source>
        <strain evidence="2">SING2019-196</strain>
    </source>
</reference>
<feature type="compositionally biased region" description="Basic and acidic residues" evidence="1">
    <location>
        <begin position="85"/>
        <end position="110"/>
    </location>
</feature>
<keyword evidence="3" id="KW-1185">Reference proteome</keyword>